<dbReference type="EMBL" id="JAPFPW010000015">
    <property type="protein sequence ID" value="MCW7754744.1"/>
    <property type="molecule type" value="Genomic_DNA"/>
</dbReference>
<gene>
    <name evidence="3" type="ORF">OOT00_12205</name>
</gene>
<evidence type="ECO:0000313" key="3">
    <source>
        <dbReference type="EMBL" id="MCW7754744.1"/>
    </source>
</evidence>
<dbReference type="Proteomes" id="UP001209681">
    <property type="component" value="Unassembled WGS sequence"/>
</dbReference>
<reference evidence="3 4" key="1">
    <citation type="submission" date="2022-11" db="EMBL/GenBank/DDBJ databases">
        <title>Desulfobotulus tamanensis H1 sp. nov. - anaerobic, alkaliphilic, sulphate reducing bacterium isolated from terrestrial mud volcano.</title>
        <authorList>
            <person name="Frolova A."/>
            <person name="Merkel A.Y."/>
            <person name="Slobodkin A.I."/>
        </authorList>
    </citation>
    <scope>NUCLEOTIDE SEQUENCE [LARGE SCALE GENOMIC DNA]</scope>
    <source>
        <strain evidence="3 4">H1</strain>
    </source>
</reference>
<dbReference type="Pfam" id="PF05137">
    <property type="entry name" value="PilN"/>
    <property type="match status" value="1"/>
</dbReference>
<keyword evidence="2" id="KW-0472">Membrane</keyword>
<proteinExistence type="predicted"/>
<accession>A0ABT3NBA3</accession>
<dbReference type="PANTHER" id="PTHR40278">
    <property type="entry name" value="DNA UTILIZATION PROTEIN HOFN"/>
    <property type="match status" value="1"/>
</dbReference>
<organism evidence="3 4">
    <name type="scientific">Desulfobotulus pelophilus</name>
    <dbReference type="NCBI Taxonomy" id="2823377"/>
    <lineage>
        <taxon>Bacteria</taxon>
        <taxon>Pseudomonadati</taxon>
        <taxon>Thermodesulfobacteriota</taxon>
        <taxon>Desulfobacteria</taxon>
        <taxon>Desulfobacterales</taxon>
        <taxon>Desulfobacteraceae</taxon>
        <taxon>Desulfobotulus</taxon>
    </lineage>
</organism>
<feature type="transmembrane region" description="Helical" evidence="2">
    <location>
        <begin position="21"/>
        <end position="41"/>
    </location>
</feature>
<keyword evidence="1" id="KW-0175">Coiled coil</keyword>
<evidence type="ECO:0000313" key="4">
    <source>
        <dbReference type="Proteomes" id="UP001209681"/>
    </source>
</evidence>
<evidence type="ECO:0000256" key="2">
    <source>
        <dbReference type="SAM" id="Phobius"/>
    </source>
</evidence>
<protein>
    <submittedName>
        <fullName evidence="3">PilN domain-containing protein</fullName>
    </submittedName>
</protein>
<comment type="caution">
    <text evidence="3">The sequence shown here is derived from an EMBL/GenBank/DDBJ whole genome shotgun (WGS) entry which is preliminary data.</text>
</comment>
<dbReference type="PANTHER" id="PTHR40278:SF1">
    <property type="entry name" value="DNA UTILIZATION PROTEIN HOFN"/>
    <property type="match status" value="1"/>
</dbReference>
<keyword evidence="2" id="KW-0812">Transmembrane</keyword>
<keyword evidence="4" id="KW-1185">Reference proteome</keyword>
<dbReference type="InterPro" id="IPR052534">
    <property type="entry name" value="Extracell_DNA_Util/SecSys_Comp"/>
</dbReference>
<keyword evidence="2" id="KW-1133">Transmembrane helix</keyword>
<sequence length="184" mass="20955">MIRINLLPFRAARKKENIRRQVSIFLLSLVLVFLVMGVAYMRMETQVRESRDVLERLRKEATTLEREAREVGVIRRELELLNQKIAVLESLETGRRGSVDIFEALTDAVIAQRMWLLTYREDGGSVRMSGLALDDKTVADFMTNLEKSGFFSSVSLESVRQQMQGNIALRAFSLVCQKENPAGS</sequence>
<name>A0ABT3NBA3_9BACT</name>
<dbReference type="RefSeq" id="WP_265425657.1">
    <property type="nucleotide sequence ID" value="NZ_JAPFPW010000015.1"/>
</dbReference>
<dbReference type="InterPro" id="IPR007813">
    <property type="entry name" value="PilN"/>
</dbReference>
<evidence type="ECO:0000256" key="1">
    <source>
        <dbReference type="SAM" id="Coils"/>
    </source>
</evidence>
<feature type="coiled-coil region" evidence="1">
    <location>
        <begin position="40"/>
        <end position="84"/>
    </location>
</feature>